<name>A0ABZ0J983_9BURK</name>
<evidence type="ECO:0000313" key="21">
    <source>
        <dbReference type="Proteomes" id="UP001303211"/>
    </source>
</evidence>
<evidence type="ECO:0000256" key="13">
    <source>
        <dbReference type="ARBA" id="ARBA00022840"/>
    </source>
</evidence>
<evidence type="ECO:0000256" key="9">
    <source>
        <dbReference type="ARBA" id="ARBA00022679"/>
    </source>
</evidence>
<dbReference type="CDD" id="cd00130">
    <property type="entry name" value="PAS"/>
    <property type="match status" value="1"/>
</dbReference>
<keyword evidence="12 20" id="KW-0418">Kinase</keyword>
<evidence type="ECO:0000256" key="14">
    <source>
        <dbReference type="ARBA" id="ARBA00022989"/>
    </source>
</evidence>
<dbReference type="PANTHER" id="PTHR45453:SF1">
    <property type="entry name" value="PHOSPHATE REGULON SENSOR PROTEIN PHOR"/>
    <property type="match status" value="1"/>
</dbReference>
<evidence type="ECO:0000256" key="4">
    <source>
        <dbReference type="ARBA" id="ARBA00019665"/>
    </source>
</evidence>
<reference evidence="20 21" key="1">
    <citation type="submission" date="2023-03" db="EMBL/GenBank/DDBJ databases">
        <title>Diaphorobacter basophil sp. nov., isolated from a sewage-treatment plant.</title>
        <authorList>
            <person name="Yang K."/>
        </authorList>
    </citation>
    <scope>NUCLEOTIDE SEQUENCE [LARGE SCALE GENOMIC DNA]</scope>
    <source>
        <strain evidence="20 21">Y-1</strain>
    </source>
</reference>
<keyword evidence="11" id="KW-0547">Nucleotide-binding</keyword>
<evidence type="ECO:0000256" key="8">
    <source>
        <dbReference type="ARBA" id="ARBA00022592"/>
    </source>
</evidence>
<dbReference type="Gene3D" id="3.30.450.20">
    <property type="entry name" value="PAS domain"/>
    <property type="match status" value="1"/>
</dbReference>
<organism evidence="20 21">
    <name type="scientific">Diaphorobacter limosus</name>
    <dbReference type="NCBI Taxonomy" id="3036128"/>
    <lineage>
        <taxon>Bacteria</taxon>
        <taxon>Pseudomonadati</taxon>
        <taxon>Pseudomonadota</taxon>
        <taxon>Betaproteobacteria</taxon>
        <taxon>Burkholderiales</taxon>
        <taxon>Comamonadaceae</taxon>
        <taxon>Diaphorobacter</taxon>
    </lineage>
</organism>
<dbReference type="SUPFAM" id="SSF55785">
    <property type="entry name" value="PYP-like sensor domain (PAS domain)"/>
    <property type="match status" value="1"/>
</dbReference>
<dbReference type="Pfam" id="PF00512">
    <property type="entry name" value="HisKA"/>
    <property type="match status" value="1"/>
</dbReference>
<dbReference type="InterPro" id="IPR035965">
    <property type="entry name" value="PAS-like_dom_sf"/>
</dbReference>
<dbReference type="SMART" id="SM00091">
    <property type="entry name" value="PAS"/>
    <property type="match status" value="1"/>
</dbReference>
<feature type="region of interest" description="Disordered" evidence="18">
    <location>
        <begin position="445"/>
        <end position="478"/>
    </location>
</feature>
<dbReference type="NCBIfam" id="TIGR02966">
    <property type="entry name" value="phoR_proteo"/>
    <property type="match status" value="1"/>
</dbReference>
<evidence type="ECO:0000256" key="17">
    <source>
        <dbReference type="ARBA" id="ARBA00025207"/>
    </source>
</evidence>
<feature type="compositionally biased region" description="Polar residues" evidence="18">
    <location>
        <begin position="451"/>
        <end position="463"/>
    </location>
</feature>
<dbReference type="PROSITE" id="PS50109">
    <property type="entry name" value="HIS_KIN"/>
    <property type="match status" value="1"/>
</dbReference>
<dbReference type="InterPro" id="IPR036097">
    <property type="entry name" value="HisK_dim/P_sf"/>
</dbReference>
<evidence type="ECO:0000256" key="11">
    <source>
        <dbReference type="ARBA" id="ARBA00022741"/>
    </source>
</evidence>
<dbReference type="InterPro" id="IPR050351">
    <property type="entry name" value="BphY/WalK/GraS-like"/>
</dbReference>
<dbReference type="InterPro" id="IPR003661">
    <property type="entry name" value="HisK_dim/P_dom"/>
</dbReference>
<dbReference type="InterPro" id="IPR014310">
    <property type="entry name" value="Sig_transdc_His_kinase_PhoR"/>
</dbReference>
<dbReference type="GO" id="GO:0016301">
    <property type="term" value="F:kinase activity"/>
    <property type="evidence" value="ECO:0007669"/>
    <property type="project" value="UniProtKB-KW"/>
</dbReference>
<keyword evidence="15" id="KW-0902">Two-component regulatory system</keyword>
<evidence type="ECO:0000256" key="6">
    <source>
        <dbReference type="ARBA" id="ARBA00022475"/>
    </source>
</evidence>
<dbReference type="PRINTS" id="PR00344">
    <property type="entry name" value="BCTRLSENSOR"/>
</dbReference>
<evidence type="ECO:0000256" key="15">
    <source>
        <dbReference type="ARBA" id="ARBA00023012"/>
    </source>
</evidence>
<comment type="subcellular location">
    <subcellularLocation>
        <location evidence="2">Cell membrane</location>
    </subcellularLocation>
</comment>
<dbReference type="PANTHER" id="PTHR45453">
    <property type="entry name" value="PHOSPHATE REGULON SENSOR PROTEIN PHOR"/>
    <property type="match status" value="1"/>
</dbReference>
<accession>A0ABZ0J983</accession>
<dbReference type="Gene3D" id="3.30.565.10">
    <property type="entry name" value="Histidine kinase-like ATPase, C-terminal domain"/>
    <property type="match status" value="1"/>
</dbReference>
<evidence type="ECO:0000256" key="16">
    <source>
        <dbReference type="ARBA" id="ARBA00023136"/>
    </source>
</evidence>
<gene>
    <name evidence="20" type="primary">phoR</name>
    <name evidence="20" type="ORF">P4826_05070</name>
</gene>
<dbReference type="InterPro" id="IPR000014">
    <property type="entry name" value="PAS"/>
</dbReference>
<dbReference type="SUPFAM" id="SSF55874">
    <property type="entry name" value="ATPase domain of HSP90 chaperone/DNA topoisomerase II/histidine kinase"/>
    <property type="match status" value="1"/>
</dbReference>
<keyword evidence="9" id="KW-0808">Transferase</keyword>
<dbReference type="Gene3D" id="1.10.287.130">
    <property type="match status" value="1"/>
</dbReference>
<evidence type="ECO:0000256" key="18">
    <source>
        <dbReference type="SAM" id="MobiDB-lite"/>
    </source>
</evidence>
<dbReference type="SUPFAM" id="SSF47384">
    <property type="entry name" value="Homodimeric domain of signal transducing histidine kinase"/>
    <property type="match status" value="1"/>
</dbReference>
<protein>
    <recommendedName>
        <fullName evidence="4">Phosphate regulon sensor protein PhoR</fullName>
        <ecNumber evidence="3">2.7.13.3</ecNumber>
    </recommendedName>
</protein>
<dbReference type="EMBL" id="CP136921">
    <property type="protein sequence ID" value="WOO33453.1"/>
    <property type="molecule type" value="Genomic_DNA"/>
</dbReference>
<keyword evidence="10" id="KW-0812">Transmembrane</keyword>
<keyword evidence="16" id="KW-0472">Membrane</keyword>
<proteinExistence type="predicted"/>
<dbReference type="Pfam" id="PF02518">
    <property type="entry name" value="HATPase_c"/>
    <property type="match status" value="1"/>
</dbReference>
<dbReference type="SMART" id="SM00387">
    <property type="entry name" value="HATPase_c"/>
    <property type="match status" value="1"/>
</dbReference>
<evidence type="ECO:0000259" key="19">
    <source>
        <dbReference type="PROSITE" id="PS50109"/>
    </source>
</evidence>
<evidence type="ECO:0000256" key="3">
    <source>
        <dbReference type="ARBA" id="ARBA00012438"/>
    </source>
</evidence>
<evidence type="ECO:0000256" key="7">
    <source>
        <dbReference type="ARBA" id="ARBA00022553"/>
    </source>
</evidence>
<comment type="catalytic activity">
    <reaction evidence="1">
        <text>ATP + protein L-histidine = ADP + protein N-phospho-L-histidine.</text>
        <dbReference type="EC" id="2.7.13.3"/>
    </reaction>
</comment>
<evidence type="ECO:0000313" key="20">
    <source>
        <dbReference type="EMBL" id="WOO33453.1"/>
    </source>
</evidence>
<dbReference type="EC" id="2.7.13.3" evidence="3"/>
<dbReference type="InterPro" id="IPR003594">
    <property type="entry name" value="HATPase_dom"/>
</dbReference>
<dbReference type="Proteomes" id="UP001303211">
    <property type="component" value="Chromosome"/>
</dbReference>
<keyword evidence="14" id="KW-1133">Transmembrane helix</keyword>
<evidence type="ECO:0000256" key="5">
    <source>
        <dbReference type="ARBA" id="ARBA00022448"/>
    </source>
</evidence>
<keyword evidence="6" id="KW-1003">Cell membrane</keyword>
<dbReference type="InterPro" id="IPR005467">
    <property type="entry name" value="His_kinase_dom"/>
</dbReference>
<keyword evidence="8" id="KW-0592">Phosphate transport</keyword>
<keyword evidence="5" id="KW-0813">Transport</keyword>
<feature type="domain" description="Histidine kinase" evidence="19">
    <location>
        <begin position="216"/>
        <end position="443"/>
    </location>
</feature>
<keyword evidence="7" id="KW-0597">Phosphoprotein</keyword>
<dbReference type="Pfam" id="PF13188">
    <property type="entry name" value="PAS_8"/>
    <property type="match status" value="1"/>
</dbReference>
<dbReference type="InterPro" id="IPR004358">
    <property type="entry name" value="Sig_transdc_His_kin-like_C"/>
</dbReference>
<evidence type="ECO:0000256" key="12">
    <source>
        <dbReference type="ARBA" id="ARBA00022777"/>
    </source>
</evidence>
<dbReference type="SMART" id="SM00388">
    <property type="entry name" value="HisKA"/>
    <property type="match status" value="1"/>
</dbReference>
<comment type="function">
    <text evidence="17">Member of the two-component regulatory system PhoR/PhoB involved in the phosphate regulon genes expression. PhoR may function as a membrane-associated protein kinase that phosphorylates PhoB in response to environmental signals.</text>
</comment>
<evidence type="ECO:0000256" key="10">
    <source>
        <dbReference type="ARBA" id="ARBA00022692"/>
    </source>
</evidence>
<dbReference type="RefSeq" id="WP_317702820.1">
    <property type="nucleotide sequence ID" value="NZ_CP136921.1"/>
</dbReference>
<evidence type="ECO:0000256" key="1">
    <source>
        <dbReference type="ARBA" id="ARBA00000085"/>
    </source>
</evidence>
<sequence length="478" mass="51916">MFWRIAMLLIAQLLGAALGLWLAGAWGLAAGVALASWLCWGWVAWRGLRVLAWLRQDAAAGQAPALRGPQGLWGEAVDRMRRQLRQREQQAAASEARLQAFLAALQASPNGVILLDAEGHIEWCNQTAAGHFGLELPRDLMQSIGNLLREPDFSAYLAAGDYAQDLLLPGRERSPLQLVQLSVRLHPYGEGRRLMLSRDVTQLEQAEAMRRDFVANVSHEIRTPLTVLAGFVETLQTLPLADDERSRYLGLMAQQARRMQLLVQDLLTLSRLEGSAPPGTGQWTSVGALLQRCEQEARALSAQITPPAAAPQRLVFPPPAQLQACGEIAGNPEELHSALSNLIANAVRYTPAGGLITVDWQCQDDGGARFCVRDSGPGIAPEHLPRLAERFYRIDRSRSRDSGGTGLGLAIAKHSLQRHGAQLHIASVLGQGSAFSAHFPAQRVRAAGVSAQPQPHPTTVQGQENHRCPASPQPLTKP</sequence>
<keyword evidence="13" id="KW-0067">ATP-binding</keyword>
<evidence type="ECO:0000256" key="2">
    <source>
        <dbReference type="ARBA" id="ARBA00004236"/>
    </source>
</evidence>
<dbReference type="InterPro" id="IPR036890">
    <property type="entry name" value="HATPase_C_sf"/>
</dbReference>
<keyword evidence="21" id="KW-1185">Reference proteome</keyword>
<dbReference type="CDD" id="cd00082">
    <property type="entry name" value="HisKA"/>
    <property type="match status" value="1"/>
</dbReference>